<reference evidence="2" key="1">
    <citation type="journal article" date="2021" name="PeerJ">
        <title>Extensive microbial diversity within the chicken gut microbiome revealed by metagenomics and culture.</title>
        <authorList>
            <person name="Gilroy R."/>
            <person name="Ravi A."/>
            <person name="Getino M."/>
            <person name="Pursley I."/>
            <person name="Horton D.L."/>
            <person name="Alikhan N.F."/>
            <person name="Baker D."/>
            <person name="Gharbi K."/>
            <person name="Hall N."/>
            <person name="Watson M."/>
            <person name="Adriaenssens E.M."/>
            <person name="Foster-Nyarko E."/>
            <person name="Jarju S."/>
            <person name="Secka A."/>
            <person name="Antonio M."/>
            <person name="Oren A."/>
            <person name="Chaudhuri R.R."/>
            <person name="La Ragione R."/>
            <person name="Hildebrand F."/>
            <person name="Pallen M.J."/>
        </authorList>
    </citation>
    <scope>NUCLEOTIDE SEQUENCE</scope>
    <source>
        <strain evidence="2">Gambia16-930</strain>
    </source>
</reference>
<dbReference type="AlphaFoldDB" id="A0A9D1UGU9"/>
<dbReference type="Gene3D" id="1.25.40.10">
    <property type="entry name" value="Tetratricopeptide repeat domain"/>
    <property type="match status" value="3"/>
</dbReference>
<dbReference type="Proteomes" id="UP000824267">
    <property type="component" value="Unassembled WGS sequence"/>
</dbReference>
<reference evidence="2" key="2">
    <citation type="submission" date="2021-04" db="EMBL/GenBank/DDBJ databases">
        <authorList>
            <person name="Gilroy R."/>
        </authorList>
    </citation>
    <scope>NUCLEOTIDE SEQUENCE</scope>
    <source>
        <strain evidence="2">Gambia16-930</strain>
    </source>
</reference>
<dbReference type="PANTHER" id="PTHR12558">
    <property type="entry name" value="CELL DIVISION CYCLE 16,23,27"/>
    <property type="match status" value="1"/>
</dbReference>
<evidence type="ECO:0008006" key="4">
    <source>
        <dbReference type="Google" id="ProtNLM"/>
    </source>
</evidence>
<organism evidence="2 3">
    <name type="scientific">Candidatus Onthomorpha intestinigallinarum</name>
    <dbReference type="NCBI Taxonomy" id="2840880"/>
    <lineage>
        <taxon>Bacteria</taxon>
        <taxon>Pseudomonadati</taxon>
        <taxon>Bacteroidota</taxon>
        <taxon>Bacteroidia</taxon>
        <taxon>Bacteroidales</taxon>
        <taxon>Candidatus Onthomorpha</taxon>
    </lineage>
</organism>
<dbReference type="PROSITE" id="PS50005">
    <property type="entry name" value="TPR"/>
    <property type="match status" value="2"/>
</dbReference>
<name>A0A9D1UGU9_9BACT</name>
<proteinExistence type="predicted"/>
<feature type="repeat" description="TPR" evidence="1">
    <location>
        <begin position="109"/>
        <end position="142"/>
    </location>
</feature>
<accession>A0A9D1UGU9</accession>
<gene>
    <name evidence="2" type="ORF">IAC47_03605</name>
</gene>
<dbReference type="SMART" id="SM00028">
    <property type="entry name" value="TPR"/>
    <property type="match status" value="4"/>
</dbReference>
<dbReference type="SUPFAM" id="SSF48452">
    <property type="entry name" value="TPR-like"/>
    <property type="match status" value="2"/>
</dbReference>
<dbReference type="InterPro" id="IPR011990">
    <property type="entry name" value="TPR-like_helical_dom_sf"/>
</dbReference>
<dbReference type="Pfam" id="PF13181">
    <property type="entry name" value="TPR_8"/>
    <property type="match status" value="2"/>
</dbReference>
<feature type="repeat" description="TPR" evidence="1">
    <location>
        <begin position="362"/>
        <end position="395"/>
    </location>
</feature>
<comment type="caution">
    <text evidence="2">The sequence shown here is derived from an EMBL/GenBank/DDBJ whole genome shotgun (WGS) entry which is preliminary data.</text>
</comment>
<evidence type="ECO:0000313" key="2">
    <source>
        <dbReference type="EMBL" id="HIW87342.1"/>
    </source>
</evidence>
<dbReference type="InterPro" id="IPR019734">
    <property type="entry name" value="TPR_rpt"/>
</dbReference>
<keyword evidence="1" id="KW-0802">TPR repeat</keyword>
<dbReference type="EMBL" id="DXGG01000122">
    <property type="protein sequence ID" value="HIW87342.1"/>
    <property type="molecule type" value="Genomic_DNA"/>
</dbReference>
<protein>
    <recommendedName>
        <fullName evidence="4">Tetratricopeptide repeat protein</fullName>
    </recommendedName>
</protein>
<evidence type="ECO:0000256" key="1">
    <source>
        <dbReference type="PROSITE-ProRule" id="PRU00339"/>
    </source>
</evidence>
<evidence type="ECO:0000313" key="3">
    <source>
        <dbReference type="Proteomes" id="UP000824267"/>
    </source>
</evidence>
<dbReference type="PANTHER" id="PTHR12558:SF13">
    <property type="entry name" value="CELL DIVISION CYCLE PROTEIN 27 HOMOLOG"/>
    <property type="match status" value="1"/>
</dbReference>
<sequence>MDKAENFLNNLTINEQMAFLANMFQKEVNANIPTVYDLNKWNLVIDYYLNDKSDSNMLYEALFRAGEQFPDEFDILVRSIWAELTEAPEEALDTCLYLKENCSSKYELAILDFLTGKIYLELSDINNAILCFKQSLKIAEHEYIHIEISEAYIGLSDFDTAFSHLCRALEICRKKTDQNYYQTFGICYSTLPNTNIACKLTDNLARICKARKEYTPFVTEQLEELVNTDPMNWSYWNVLAAFHFSAKNYGQALEAYDYCLSIDSENEYVLLKKADVYRLTGMRAKLVRCLQEVCNIVENKTKNSSTNSDYFFSYIALQNSYKELSDIFFMDAEYDKCLDTCRKMLELNATIPLLDDTVLKRSDICLTMSDCYFNLNDYGKAVDFSLEALDLAPDSSECQIHLIRLLYETGNKDLAENTFINLYEKYNQDDDEDNIISRYGLLNEWLNILAFDRRYLEILNLFDNAEAEFHRMKYSLLSEDVQESYFTLQCTFIDIFCQEEQLHERVMKLIYGIVCNTNYTIRDILKKTMLLEGQPRIMDEINGLTNEINEDE</sequence>